<feature type="non-terminal residue" evidence="4">
    <location>
        <position position="1"/>
    </location>
</feature>
<dbReference type="AlphaFoldDB" id="A0A7K9TAW3"/>
<feature type="coiled-coil region" evidence="2">
    <location>
        <begin position="335"/>
        <end position="394"/>
    </location>
</feature>
<dbReference type="GO" id="GO:0005930">
    <property type="term" value="C:axoneme"/>
    <property type="evidence" value="ECO:0007669"/>
    <property type="project" value="TreeGrafter"/>
</dbReference>
<dbReference type="InterPro" id="IPR051876">
    <property type="entry name" value="ODA-DC/CCD"/>
</dbReference>
<dbReference type="EMBL" id="VWZX01009108">
    <property type="protein sequence ID" value="NXI45689.1"/>
    <property type="molecule type" value="Genomic_DNA"/>
</dbReference>
<dbReference type="Proteomes" id="UP000566440">
    <property type="component" value="Unassembled WGS sequence"/>
</dbReference>
<dbReference type="OrthoDB" id="6766775at2759"/>
<comment type="caution">
    <text evidence="4">The sequence shown here is derived from an EMBL/GenBank/DDBJ whole genome shotgun (WGS) entry which is preliminary data.</text>
</comment>
<sequence>QQKRSSLRQKLPEFPVEEGENMAVVELRRLQKKFQKGMNKRKSYGANVRRQMQAQEKEMELLTQEQAEVLLLGQSKSLKDTVLDRRNHLEMKHLLQLKGHYDSVIQERKAQLAELDKHILELEKKIEKQHQRIAKVKQEEDSKRLQKKIETLEGQLNNATIQYDTSVARNKQLQKEIENLRMQKAIYDSFYMKIHKKLEEQKQRMCSAIEQCTEASEQRMEDEARISDIQKWNSEDTFQYNVQMQKQEREAAEEAKLKSFVISKWTDRSLLEEQARNEKALKAAQRSKRHQWESIESQRVALKCLLEVADDPDLGRLLNDYARREEKKLSCFSYIISLNNEVEKMEQSIKDLQREISALTTDQECGDRSRLQVLKELEDKLMETTKEVDWYEEKFKENNKLLGQLKSGMEALLEAVNCGDVKIMQELRENKQITDLNLKQLFGLMEEKTKELLLMDAILRNTLADGSGSSQLFPNTLGGSSRIFRDMDPIRPCPWSPASDSSADITDTLEVSLYHEQLRQLVLQSYEQKHGN</sequence>
<feature type="non-terminal residue" evidence="4">
    <location>
        <position position="532"/>
    </location>
</feature>
<name>A0A7K9TAW3_9PICI</name>
<dbReference type="GO" id="GO:0036158">
    <property type="term" value="P:outer dynein arm assembly"/>
    <property type="evidence" value="ECO:0007669"/>
    <property type="project" value="TreeGrafter"/>
</dbReference>
<dbReference type="PANTHER" id="PTHR21694:SF18">
    <property type="entry name" value="COILED-COIL DOMAIN-CONTAINING PROTEIN 63"/>
    <property type="match status" value="1"/>
</dbReference>
<proteinExistence type="predicted"/>
<organism evidence="4 5">
    <name type="scientific">Galbula dea</name>
    <dbReference type="NCBI Taxonomy" id="1109041"/>
    <lineage>
        <taxon>Eukaryota</taxon>
        <taxon>Metazoa</taxon>
        <taxon>Chordata</taxon>
        <taxon>Craniata</taxon>
        <taxon>Vertebrata</taxon>
        <taxon>Euteleostomi</taxon>
        <taxon>Archelosauria</taxon>
        <taxon>Archosauria</taxon>
        <taxon>Dinosauria</taxon>
        <taxon>Saurischia</taxon>
        <taxon>Theropoda</taxon>
        <taxon>Coelurosauria</taxon>
        <taxon>Aves</taxon>
        <taxon>Neognathae</taxon>
        <taxon>Neoaves</taxon>
        <taxon>Telluraves</taxon>
        <taxon>Coraciimorphae</taxon>
        <taxon>Piciformes</taxon>
        <taxon>Galbulidae</taxon>
        <taxon>Galbula</taxon>
    </lineage>
</organism>
<gene>
    <name evidence="4" type="primary">Ccdc63</name>
    <name evidence="4" type="ORF">GALDEA_R09383</name>
</gene>
<reference evidence="4 5" key="1">
    <citation type="submission" date="2019-09" db="EMBL/GenBank/DDBJ databases">
        <title>Bird 10,000 Genomes (B10K) Project - Family phase.</title>
        <authorList>
            <person name="Zhang G."/>
        </authorList>
    </citation>
    <scope>NUCLEOTIDE SEQUENCE [LARGE SCALE GENOMIC DNA]</scope>
    <source>
        <strain evidence="4">B10K-DU-001-62</strain>
        <tissue evidence="4">Muscle</tissue>
    </source>
</reference>
<evidence type="ECO:0000259" key="3">
    <source>
        <dbReference type="Pfam" id="PF21773"/>
    </source>
</evidence>
<evidence type="ECO:0000313" key="4">
    <source>
        <dbReference type="EMBL" id="NXI45689.1"/>
    </source>
</evidence>
<feature type="coiled-coil region" evidence="2">
    <location>
        <begin position="105"/>
        <end position="215"/>
    </location>
</feature>
<keyword evidence="1 2" id="KW-0175">Coiled coil</keyword>
<evidence type="ECO:0000256" key="2">
    <source>
        <dbReference type="SAM" id="Coils"/>
    </source>
</evidence>
<keyword evidence="5" id="KW-1185">Reference proteome</keyword>
<evidence type="ECO:0000256" key="1">
    <source>
        <dbReference type="ARBA" id="ARBA00023054"/>
    </source>
</evidence>
<dbReference type="GO" id="GO:0003341">
    <property type="term" value="P:cilium movement"/>
    <property type="evidence" value="ECO:0007669"/>
    <property type="project" value="TreeGrafter"/>
</dbReference>
<protein>
    <submittedName>
        <fullName evidence="4">CCD63 protein</fullName>
    </submittedName>
</protein>
<dbReference type="Pfam" id="PF21773">
    <property type="entry name" value="ODAD1_CC"/>
    <property type="match status" value="1"/>
</dbReference>
<feature type="domain" description="ODAD1 central coiled coil region" evidence="3">
    <location>
        <begin position="146"/>
        <end position="427"/>
    </location>
</feature>
<dbReference type="PANTHER" id="PTHR21694">
    <property type="entry name" value="COILED-COIL DOMAIN-CONTAINING PROTEIN 63"/>
    <property type="match status" value="1"/>
</dbReference>
<accession>A0A7K9TAW3</accession>
<evidence type="ECO:0000313" key="5">
    <source>
        <dbReference type="Proteomes" id="UP000566440"/>
    </source>
</evidence>
<dbReference type="InterPro" id="IPR049258">
    <property type="entry name" value="ODAD1_CC"/>
</dbReference>